<feature type="domain" description="Dermonecrotic toxin N-terminal" evidence="2">
    <location>
        <begin position="886"/>
        <end position="1121"/>
    </location>
</feature>
<evidence type="ECO:0000313" key="4">
    <source>
        <dbReference type="Proteomes" id="UP000221580"/>
    </source>
</evidence>
<feature type="region of interest" description="Disordered" evidence="1">
    <location>
        <begin position="473"/>
        <end position="494"/>
    </location>
</feature>
<feature type="compositionally biased region" description="Pro residues" evidence="1">
    <location>
        <begin position="483"/>
        <end position="492"/>
    </location>
</feature>
<feature type="compositionally biased region" description="Polar residues" evidence="1">
    <location>
        <begin position="1"/>
        <end position="23"/>
    </location>
</feature>
<proteinExistence type="predicted"/>
<dbReference type="InterPro" id="IPR046673">
    <property type="entry name" value="ToxA_N"/>
</dbReference>
<reference evidence="3 4" key="2">
    <citation type="submission" date="2017-10" db="EMBL/GenBank/DDBJ databases">
        <title>Bacterial endophytes that colonize and modify switchgrass growth.</title>
        <authorList>
            <person name="Debolt S."/>
        </authorList>
    </citation>
    <scope>NUCLEOTIDE SEQUENCE [LARGE SCALE GENOMIC DNA]</scope>
    <source>
        <strain evidence="3 4">A2-S9</strain>
    </source>
</reference>
<dbReference type="EMBL" id="PDJN01000001">
    <property type="protein sequence ID" value="PFG72249.1"/>
    <property type="molecule type" value="Genomic_DNA"/>
</dbReference>
<gene>
    <name evidence="3" type="ORF">DM05_2633</name>
</gene>
<comment type="caution">
    <text evidence="3">The sequence shown here is derived from an EMBL/GenBank/DDBJ whole genome shotgun (WGS) entry which is preliminary data.</text>
</comment>
<feature type="compositionally biased region" description="Polar residues" evidence="1">
    <location>
        <begin position="37"/>
        <end position="46"/>
    </location>
</feature>
<evidence type="ECO:0000259" key="2">
    <source>
        <dbReference type="Pfam" id="PF20178"/>
    </source>
</evidence>
<evidence type="ECO:0000256" key="1">
    <source>
        <dbReference type="SAM" id="MobiDB-lite"/>
    </source>
</evidence>
<dbReference type="Pfam" id="PF20178">
    <property type="entry name" value="ToxA_N"/>
    <property type="match status" value="1"/>
</dbReference>
<name>A0A7Z1K6C0_9PSED</name>
<feature type="region of interest" description="Disordered" evidence="1">
    <location>
        <begin position="1"/>
        <end position="58"/>
    </location>
</feature>
<sequence>MTIMSQPVTVQPQPATTRSSASAQDGEPSVQGRTKRSLIQTVTQWPVNPPPSPRDPHFQHTLEQSKQLLHKSDKEMAIQYCAALMLLESRKGSVPKTADQTPTVTDIPPFSTFGQAWALFTLALKQEPFASYAKNHNIDISSLRWFPHADSMECTINGKTQLFSHATPGWREASAAVAAAAKEVAAGRVESFPYTGEHSAPIDVVGNFYGEEPASRQINLLSSIRSLQGGTFKSLMPHNGPLAPQFMRVRKAQGEVENAIATATYNETRGVADANRTPTISQRVEEADRELARDVSRWVGVKATGGQNEATELTVSDLPKDSSYMQAVQAYKEALSSDTFKKFMQTHCVDPRTVEIDNKGTLFCKIRSSDGSFKWIHFPVKNRHWKPIQDDILKAAREIRGSSSQRLQNYNYVRENLPMAGILDFYGVREHYGSPQWLEQSAALIRDGFPALDKDNPPNDPLSLAVREHQQAAKQRLARTEGLPPPSFPVPTTPFRRNQIDAAIPTPAKPSAQPAASAQPASPVSVIGQRLFGGEPGLQTAIAGLLKDAISTASPSLNVDVRQLAFAAPDPQNPGQFLETPLMELALNHIAGADAPVFSHDGKFVDTRADAQALTGNPPGTALNIDRSALQTAISQLPGKLNEAVQAARLDYWGKPPFNEPAPGVGADASMSVTPIFGGDRRLMLSELIRSNLRLASLKHPGLNDMQRETLDLVAEYPHGSTRPKLADGSEVSVFAFSSTDNARPDTPQYLTPNLVIERKLPGSTVVLVCEPSGKVTAYNSLNAAKQAWEQNLKTQKPNATFSTELAKVNVNAFYIQANVMINQREAKAVATEPTLLNTDQADQAQDKLSDWIKNTSDANRFIFHNLVMELASYMHENKDQTYRSDIPDISTFIQSQLDAITPRPVPYDIDDVEVVFHTPYGVPNSGFGSIQINRMALRDAFMHNTAKLPHGRIEVRHKPTGIRISPLERDGALRALIERVDIGKTYPERLKRELLDDPAKKAERQLRFAQHIPIELKMRALEQTAKGTEGFDNAMGYRYLEAILDPTPGKKYVNGKEITMRPLAFIREPGATPDVVENMFLIEPKDSTFGPTILYCPTAKKNTLQQFPSRQALMQALHKTGRLDENIIAGIPDEEIRDFYASENDPTSNLELIGSYVIPSLRAVPTLASDGEAIDNLAAKLESGQLMDHLYDSNAKAVIKLAEKQLVTTEQSHRELNEELFWLIIKAAADIPVGPGPFISLALQTQAILKDTKTLINPNDGNKKAAATDLLINFATLLLMHAPGSRSAARPNSSNTVGMLPESVARPPITNNIVALGGRIENVKAIDGGVQTFEDVYNGEKRINIIGHGYEPEPGEPTKLMGEGGRKLSASDIYFELLSRGIDIKDYKEARILTCYSANGGDKALAADLHKVTGVPFKGFEGPVYSGFELGTHPRDVFNDFVTDFTKMFPALSKDEIDTLAGVTMQQKYVQDYTSATASKPHGKPIQINIGTTDEPVVTTVETNYKPSRFGPPKVKLSPSDPSFIPTRQDATIRSYDDLGDFEDLSAPEQKAQSILMIPSENKQFEFFIDGSGKNPNNRLNIVGSEVTLDTFEGSLNEATSQTPESLATLIAPVRDKTNSTSLRLLVDEAAQTAFPQKLANATGLTVEAPMGNVPFFEVTEGRYWLLRDSRSEVEPAVNEWKTFTPE</sequence>
<evidence type="ECO:0000313" key="3">
    <source>
        <dbReference type="EMBL" id="PFG72249.1"/>
    </source>
</evidence>
<dbReference type="Proteomes" id="UP000221580">
    <property type="component" value="Unassembled WGS sequence"/>
</dbReference>
<dbReference type="RefSeq" id="WP_141543041.1">
    <property type="nucleotide sequence ID" value="NZ_PDJN01000001.1"/>
</dbReference>
<organism evidence="3 4">
    <name type="scientific">Pseudomonas poae</name>
    <dbReference type="NCBI Taxonomy" id="200451"/>
    <lineage>
        <taxon>Bacteria</taxon>
        <taxon>Pseudomonadati</taxon>
        <taxon>Pseudomonadota</taxon>
        <taxon>Gammaproteobacteria</taxon>
        <taxon>Pseudomonadales</taxon>
        <taxon>Pseudomonadaceae</taxon>
        <taxon>Pseudomonas</taxon>
    </lineage>
</organism>
<accession>A0A7Z1K6C0</accession>
<protein>
    <recommendedName>
        <fullName evidence="2">Dermonecrotic toxin N-terminal domain-containing protein</fullName>
    </recommendedName>
</protein>
<reference evidence="3 4" key="1">
    <citation type="submission" date="2017-09" db="EMBL/GenBank/DDBJ databases">
        <authorList>
            <person name="DeBolt S."/>
            <person name="Huntemann M."/>
            <person name="Clum A."/>
            <person name="Pillay M."/>
            <person name="Palaniappan K."/>
            <person name="Varghese N."/>
            <person name="Mikhailova N."/>
            <person name="Stamatis D."/>
            <person name="Reddy T."/>
            <person name="Daum C."/>
            <person name="Shapiro N."/>
            <person name="Ivanova N."/>
            <person name="Kyrpides N."/>
            <person name="Woyke T."/>
        </authorList>
    </citation>
    <scope>NUCLEOTIDE SEQUENCE [LARGE SCALE GENOMIC DNA]</scope>
    <source>
        <strain evidence="3 4">A2-S9</strain>
    </source>
</reference>